<dbReference type="eggNOG" id="ENOG502RJNY">
    <property type="taxonomic scope" value="Eukaryota"/>
</dbReference>
<keyword evidence="3" id="KW-1185">Reference proteome</keyword>
<organism evidence="3">
    <name type="scientific">Candida tenuis (strain ATCC 10573 / BCRC 21748 / CBS 615 / JCM 9827 / NBRC 10315 / NRRL Y-1498 / VKM Y-70)</name>
    <name type="common">Yeast</name>
    <name type="synonym">Yamadazyma tenuis</name>
    <dbReference type="NCBI Taxonomy" id="590646"/>
    <lineage>
        <taxon>Eukaryota</taxon>
        <taxon>Fungi</taxon>
        <taxon>Dikarya</taxon>
        <taxon>Ascomycota</taxon>
        <taxon>Saccharomycotina</taxon>
        <taxon>Pichiomycetes</taxon>
        <taxon>Debaryomycetaceae</taxon>
        <taxon>Yamadazyma</taxon>
    </lineage>
</organism>
<protein>
    <submittedName>
        <fullName evidence="2">Uncharacterized protein</fullName>
    </submittedName>
</protein>
<dbReference type="Proteomes" id="UP000000707">
    <property type="component" value="Unassembled WGS sequence"/>
</dbReference>
<dbReference type="HOGENOM" id="CLU_036622_0_0_1"/>
<dbReference type="EMBL" id="GL996527">
    <property type="protein sequence ID" value="EGV61792.1"/>
    <property type="molecule type" value="Genomic_DNA"/>
</dbReference>
<proteinExistence type="predicted"/>
<dbReference type="KEGG" id="cten:18247783"/>
<reference evidence="2 3" key="1">
    <citation type="journal article" date="2011" name="Proc. Natl. Acad. Sci. U.S.A.">
        <title>Comparative genomics of xylose-fermenting fungi for enhanced biofuel production.</title>
        <authorList>
            <person name="Wohlbach D.J."/>
            <person name="Kuo A."/>
            <person name="Sato T.K."/>
            <person name="Potts K.M."/>
            <person name="Salamov A.A."/>
            <person name="LaButti K.M."/>
            <person name="Sun H."/>
            <person name="Clum A."/>
            <person name="Pangilinan J.L."/>
            <person name="Lindquist E.A."/>
            <person name="Lucas S."/>
            <person name="Lapidus A."/>
            <person name="Jin M."/>
            <person name="Gunawan C."/>
            <person name="Balan V."/>
            <person name="Dale B.E."/>
            <person name="Jeffries T.W."/>
            <person name="Zinkel R."/>
            <person name="Barry K.W."/>
            <person name="Grigoriev I.V."/>
            <person name="Gasch A.P."/>
        </authorList>
    </citation>
    <scope>NUCLEOTIDE SEQUENCE [LARGE SCALE GENOMIC DNA]</scope>
    <source>
        <strain evidence="3">ATCC 10573 / BCRC 21748 / CBS 615 / JCM 9827 / NBRC 10315 / NRRL Y-1498 / VKM Y-70</strain>
    </source>
</reference>
<evidence type="ECO:0000313" key="3">
    <source>
        <dbReference type="Proteomes" id="UP000000707"/>
    </source>
</evidence>
<dbReference type="GeneID" id="18247783"/>
<accession>G3B8W4</accession>
<evidence type="ECO:0000256" key="1">
    <source>
        <dbReference type="SAM" id="MobiDB-lite"/>
    </source>
</evidence>
<name>G3B8W4_CANTC</name>
<feature type="compositionally biased region" description="Low complexity" evidence="1">
    <location>
        <begin position="37"/>
        <end position="57"/>
    </location>
</feature>
<feature type="region of interest" description="Disordered" evidence="1">
    <location>
        <begin position="16"/>
        <end position="60"/>
    </location>
</feature>
<gene>
    <name evidence="2" type="ORF">CANTEDRAFT_115234</name>
</gene>
<evidence type="ECO:0000313" key="2">
    <source>
        <dbReference type="EMBL" id="EGV61792.1"/>
    </source>
</evidence>
<sequence>MSAYLFLVAHQGGNYQRNEQIKRQKERRKRNGDDSKSISTKSSGTSSRSSMSSIRSSSKPKMRFDINTSSYVPVSRSHFDKRIHRYQSSHKKLCRDSKYNDANEDLNKYSKAHDDLFSEKNLNILRYTFFSKFTNDYDQILKDMKAKTNNVPKLKYMRKLKEIKARDKAPVQGLPNLSTDNLTSMECEMGDYDNLTDDDSQAEDEYEHDDLTDFNSLYSKYESWGSKNHSIKEAIKSNQFWNDIYQELRFNMMELSSTSNYFEFLPSLHQLATFYKEVIEHFLLNVSTLSCNLSGLSDTEHQKLSTYRFLYLRDFDYDWLKLMSELHYDLFDNQAELNSTMSIHHDSDFKIHRNLVNKVIETIIDNFKATFGNSGQSSYEIQLWERFLRYLMFEVIIKNYGTRTNLSASDTLPEPNVEMSRSSSLTNNSLENSLEHSFMTTTTSADDIVQLSKNSKHLSLNLNSRVSVIKEEKQFGFGTINDEIEMDYEDEASLPYKRRGFIIEPPTPRVESGAFTTPLSTTFSLTSDGTKSHVSKRSIFSRFRKVKTKV</sequence>
<dbReference type="AlphaFoldDB" id="G3B8W4"/>
<dbReference type="OrthoDB" id="4021357at2759"/>